<dbReference type="Gene3D" id="3.30.70.100">
    <property type="match status" value="2"/>
</dbReference>
<dbReference type="EMBL" id="SSNY01000012">
    <property type="protein sequence ID" value="THF55299.1"/>
    <property type="molecule type" value="Genomic_DNA"/>
</dbReference>
<reference evidence="2 3" key="1">
    <citation type="submission" date="2019-04" db="EMBL/GenBank/DDBJ databases">
        <title>Mesorhizobium composti sp. nov., isolated from compost.</title>
        <authorList>
            <person name="Lin S.-Y."/>
            <person name="Hameed A."/>
            <person name="Hsieh Y.-T."/>
            <person name="Young C.-C."/>
        </authorList>
    </citation>
    <scope>NUCLEOTIDE SEQUENCE [LARGE SCALE GENOMIC DNA]</scope>
    <source>
        <strain evidence="2 3">CC-YTH430</strain>
    </source>
</reference>
<dbReference type="NCBIfam" id="TIGR02118">
    <property type="entry name" value="EthD family reductase"/>
    <property type="match status" value="1"/>
</dbReference>
<keyword evidence="3" id="KW-1185">Reference proteome</keyword>
<dbReference type="RefSeq" id="WP_136359723.1">
    <property type="nucleotide sequence ID" value="NZ_SSNY01000012.1"/>
</dbReference>
<organism evidence="2 3">
    <name type="scientific">Ollibium composti</name>
    <dbReference type="NCBI Taxonomy" id="2675109"/>
    <lineage>
        <taxon>Bacteria</taxon>
        <taxon>Pseudomonadati</taxon>
        <taxon>Pseudomonadota</taxon>
        <taxon>Alphaproteobacteria</taxon>
        <taxon>Hyphomicrobiales</taxon>
        <taxon>Phyllobacteriaceae</taxon>
        <taxon>Ollibium</taxon>
    </lineage>
</organism>
<evidence type="ECO:0000259" key="1">
    <source>
        <dbReference type="Pfam" id="PF07110"/>
    </source>
</evidence>
<sequence length="229" mass="25956">MISRFGLVKRKTGLDDEAFLSHWRGTHGPLAARLPGLRSYYQHRIEDARQFGVDHPRGGWDLDGFSELQFDSVGAMKAAIASPEFAPTVEDVAKFLGEIRLVVCEKNVVVPLALGDGPFVKRMSILRRHPHVSSADFRREWQERHAEFVRHWPNVLGYTQNLVVDRYSAMAETAAYEAVPVDGIVEFWFRSKDDVAALFKSDLVARTQEHAHSFIAEITTYFVETVQIA</sequence>
<dbReference type="SUPFAM" id="SSF54909">
    <property type="entry name" value="Dimeric alpha+beta barrel"/>
    <property type="match status" value="2"/>
</dbReference>
<dbReference type="Pfam" id="PF07110">
    <property type="entry name" value="EthD"/>
    <property type="match status" value="2"/>
</dbReference>
<dbReference type="InterPro" id="IPR009799">
    <property type="entry name" value="EthD_dom"/>
</dbReference>
<feature type="domain" description="EthD" evidence="1">
    <location>
        <begin position="129"/>
        <end position="215"/>
    </location>
</feature>
<name>A0ABY2Q567_9HYPH</name>
<gene>
    <name evidence="2" type="ORF">E6C48_18840</name>
</gene>
<protein>
    <submittedName>
        <fullName evidence="2">EthD family reductase</fullName>
    </submittedName>
</protein>
<dbReference type="InterPro" id="IPR011008">
    <property type="entry name" value="Dimeric_a/b-barrel"/>
</dbReference>
<accession>A0ABY2Q567</accession>
<comment type="caution">
    <text evidence="2">The sequence shown here is derived from an EMBL/GenBank/DDBJ whole genome shotgun (WGS) entry which is preliminary data.</text>
</comment>
<evidence type="ECO:0000313" key="2">
    <source>
        <dbReference type="EMBL" id="THF55299.1"/>
    </source>
</evidence>
<feature type="domain" description="EthD" evidence="1">
    <location>
        <begin position="11"/>
        <end position="96"/>
    </location>
</feature>
<dbReference type="Proteomes" id="UP000306441">
    <property type="component" value="Unassembled WGS sequence"/>
</dbReference>
<proteinExistence type="predicted"/>
<evidence type="ECO:0000313" key="3">
    <source>
        <dbReference type="Proteomes" id="UP000306441"/>
    </source>
</evidence>